<dbReference type="Gene3D" id="2.60.40.1120">
    <property type="entry name" value="Carboxypeptidase-like, regulatory domain"/>
    <property type="match status" value="1"/>
</dbReference>
<dbReference type="InterPro" id="IPR013784">
    <property type="entry name" value="Carb-bd-like_fold"/>
</dbReference>
<dbReference type="SUPFAM" id="SSF49452">
    <property type="entry name" value="Starch-binding domain-like"/>
    <property type="match status" value="1"/>
</dbReference>
<dbReference type="PROSITE" id="PS51257">
    <property type="entry name" value="PROKAR_LIPOPROTEIN"/>
    <property type="match status" value="1"/>
</dbReference>
<evidence type="ECO:0000313" key="2">
    <source>
        <dbReference type="EMBL" id="MFC3832320.1"/>
    </source>
</evidence>
<accession>A0ABV7Z6N3</accession>
<evidence type="ECO:0000256" key="1">
    <source>
        <dbReference type="SAM" id="SignalP"/>
    </source>
</evidence>
<gene>
    <name evidence="2" type="ORF">ACFOSB_05575</name>
</gene>
<dbReference type="Pfam" id="PF13620">
    <property type="entry name" value="CarboxypepD_reg"/>
    <property type="match status" value="1"/>
</dbReference>
<keyword evidence="3" id="KW-1185">Reference proteome</keyword>
<comment type="caution">
    <text evidence="2">The sequence shown here is derived from an EMBL/GenBank/DDBJ whole genome shotgun (WGS) entry which is preliminary data.</text>
</comment>
<feature type="signal peptide" evidence="1">
    <location>
        <begin position="1"/>
        <end position="19"/>
    </location>
</feature>
<dbReference type="EMBL" id="JBHRZG010000006">
    <property type="protein sequence ID" value="MFC3832320.1"/>
    <property type="molecule type" value="Genomic_DNA"/>
</dbReference>
<organism evidence="2 3">
    <name type="scientific">Deinococcus rufus</name>
    <dbReference type="NCBI Taxonomy" id="2136097"/>
    <lineage>
        <taxon>Bacteria</taxon>
        <taxon>Thermotogati</taxon>
        <taxon>Deinococcota</taxon>
        <taxon>Deinococci</taxon>
        <taxon>Deinococcales</taxon>
        <taxon>Deinococcaceae</taxon>
        <taxon>Deinococcus</taxon>
    </lineage>
</organism>
<dbReference type="RefSeq" id="WP_322474257.1">
    <property type="nucleotide sequence ID" value="NZ_JBHRZG010000006.1"/>
</dbReference>
<name>A0ABV7Z6N3_9DEIO</name>
<sequence>MNRVHATALVSLTAALLSACNMGGSPAPSSTVGTGSQTVAGALSNSVGGKLVAASSFTVQTATGKSLSGVTDASGKFTLKLDPGVYSIEFKKAGYAASRIEGIRVVAGTNDPLNAIQQNAFATTLPVGVPTVKAQYLTGETLNDFSTDAANATSFNASAGVPTEITVTSSSPQNSPGNIYVGVGGVPGSGYFGTRVINTPDPKFTTATVKALLVNDPKGSDSLRGVRGPTTLYVVAYDTNFNRLERRIPIVITDDQPNTNALTAFATTKVLAVTLAQKVGFFSPVRPTGAPTELSTLWVDVNWTYPKGTTALPLGHRLWTSDDGITFRVLKTVEGKATVARDGSGSLEAGKTVYYKLEAFNSTQSTFSAVMSTTPLNSFTLSDFTPAEASTGVARKPTLGWKVSSTVGHHRKFYVMVNDYPQQNAACFWGQGLCGGGFQDNMFIDDGSMPALKQTGTAYSVAFNANGTALLPALESRHAYTFDVSAAAFSETEDAVSIAHDYYDIFYTFDTCNFGGPVCEGQVVNFSTGDQE</sequence>
<keyword evidence="1" id="KW-0732">Signal</keyword>
<proteinExistence type="predicted"/>
<feature type="chain" id="PRO_5046163029" evidence="1">
    <location>
        <begin position="20"/>
        <end position="532"/>
    </location>
</feature>
<evidence type="ECO:0000313" key="3">
    <source>
        <dbReference type="Proteomes" id="UP001595803"/>
    </source>
</evidence>
<reference evidence="3" key="1">
    <citation type="journal article" date="2019" name="Int. J. Syst. Evol. Microbiol.">
        <title>The Global Catalogue of Microorganisms (GCM) 10K type strain sequencing project: providing services to taxonomists for standard genome sequencing and annotation.</title>
        <authorList>
            <consortium name="The Broad Institute Genomics Platform"/>
            <consortium name="The Broad Institute Genome Sequencing Center for Infectious Disease"/>
            <person name="Wu L."/>
            <person name="Ma J."/>
        </authorList>
    </citation>
    <scope>NUCLEOTIDE SEQUENCE [LARGE SCALE GENOMIC DNA]</scope>
    <source>
        <strain evidence="3">CCTCC AB 2017081</strain>
    </source>
</reference>
<protein>
    <submittedName>
        <fullName evidence="2">Carboxypeptidase-like regulatory domain-containing protein</fullName>
    </submittedName>
</protein>
<dbReference type="Proteomes" id="UP001595803">
    <property type="component" value="Unassembled WGS sequence"/>
</dbReference>